<protein>
    <submittedName>
        <fullName evidence="1">Uncharacterized protein</fullName>
    </submittedName>
</protein>
<evidence type="ECO:0000313" key="2">
    <source>
        <dbReference type="Proteomes" id="UP000796880"/>
    </source>
</evidence>
<sequence length="66" mass="7359">MRQSRNKASSSSPIPSSLAGLNLAIEWVPDSDSEMENTTILPHNMADSRTLKEFTTLNLKFTAIMY</sequence>
<comment type="caution">
    <text evidence="1">The sequence shown here is derived from an EMBL/GenBank/DDBJ whole genome shotgun (WGS) entry which is preliminary data.</text>
</comment>
<keyword evidence="2" id="KW-1185">Reference proteome</keyword>
<dbReference type="AlphaFoldDB" id="A0A8K0MTI7"/>
<organism evidence="1 2">
    <name type="scientific">Rhamnella rubrinervis</name>
    <dbReference type="NCBI Taxonomy" id="2594499"/>
    <lineage>
        <taxon>Eukaryota</taxon>
        <taxon>Viridiplantae</taxon>
        <taxon>Streptophyta</taxon>
        <taxon>Embryophyta</taxon>
        <taxon>Tracheophyta</taxon>
        <taxon>Spermatophyta</taxon>
        <taxon>Magnoliopsida</taxon>
        <taxon>eudicotyledons</taxon>
        <taxon>Gunneridae</taxon>
        <taxon>Pentapetalae</taxon>
        <taxon>rosids</taxon>
        <taxon>fabids</taxon>
        <taxon>Rosales</taxon>
        <taxon>Rhamnaceae</taxon>
        <taxon>rhamnoid group</taxon>
        <taxon>Rhamneae</taxon>
        <taxon>Rhamnella</taxon>
    </lineage>
</organism>
<gene>
    <name evidence="1" type="ORF">FNV43_RR02076</name>
</gene>
<reference evidence="1" key="1">
    <citation type="submission" date="2020-03" db="EMBL/GenBank/DDBJ databases">
        <title>A high-quality chromosome-level genome assembly of a woody plant with both climbing and erect habits, Rhamnella rubrinervis.</title>
        <authorList>
            <person name="Lu Z."/>
            <person name="Yang Y."/>
            <person name="Zhu X."/>
            <person name="Sun Y."/>
        </authorList>
    </citation>
    <scope>NUCLEOTIDE SEQUENCE</scope>
    <source>
        <strain evidence="1">BYM</strain>
        <tissue evidence="1">Leaf</tissue>
    </source>
</reference>
<name>A0A8K0MTI7_9ROSA</name>
<accession>A0A8K0MTI7</accession>
<dbReference type="EMBL" id="VOIH02000001">
    <property type="protein sequence ID" value="KAF3457418.1"/>
    <property type="molecule type" value="Genomic_DNA"/>
</dbReference>
<proteinExistence type="predicted"/>
<evidence type="ECO:0000313" key="1">
    <source>
        <dbReference type="EMBL" id="KAF3457418.1"/>
    </source>
</evidence>
<dbReference type="Proteomes" id="UP000796880">
    <property type="component" value="Unassembled WGS sequence"/>
</dbReference>